<dbReference type="Pfam" id="PF04042">
    <property type="entry name" value="DNA_pol_E_B"/>
    <property type="match status" value="1"/>
</dbReference>
<keyword evidence="2" id="KW-0235">DNA replication</keyword>
<feature type="domain" description="DNA polymerase alpha/delta/epsilon subunit B" evidence="3">
    <location>
        <begin position="23"/>
        <end position="71"/>
    </location>
</feature>
<dbReference type="OrthoDB" id="3763at2759"/>
<dbReference type="Proteomes" id="UP000271889">
    <property type="component" value="Unassembled WGS sequence"/>
</dbReference>
<dbReference type="GO" id="GO:0043625">
    <property type="term" value="C:delta DNA polymerase complex"/>
    <property type="evidence" value="ECO:0007669"/>
    <property type="project" value="TreeGrafter"/>
</dbReference>
<dbReference type="AlphaFoldDB" id="A0A3P7PXU0"/>
<proteinExistence type="inferred from homology"/>
<evidence type="ECO:0000256" key="1">
    <source>
        <dbReference type="ARBA" id="ARBA00006035"/>
    </source>
</evidence>
<comment type="similarity">
    <text evidence="1">Belongs to the DNA polymerase delta/II small subunit family.</text>
</comment>
<organism evidence="4 5">
    <name type="scientific">Cylicostephanus goldi</name>
    <name type="common">Nematode worm</name>
    <dbReference type="NCBI Taxonomy" id="71465"/>
    <lineage>
        <taxon>Eukaryota</taxon>
        <taxon>Metazoa</taxon>
        <taxon>Ecdysozoa</taxon>
        <taxon>Nematoda</taxon>
        <taxon>Chromadorea</taxon>
        <taxon>Rhabditida</taxon>
        <taxon>Rhabditina</taxon>
        <taxon>Rhabditomorpha</taxon>
        <taxon>Strongyloidea</taxon>
        <taxon>Strongylidae</taxon>
        <taxon>Cylicostephanus</taxon>
    </lineage>
</organism>
<gene>
    <name evidence="4" type="ORF">CGOC_LOCUS9439</name>
</gene>
<dbReference type="PANTHER" id="PTHR10416:SF0">
    <property type="entry name" value="DNA POLYMERASE DELTA SUBUNIT 2"/>
    <property type="match status" value="1"/>
</dbReference>
<dbReference type="InterPro" id="IPR007185">
    <property type="entry name" value="DNA_pol_a/d/e_bsu"/>
</dbReference>
<dbReference type="Gene3D" id="3.60.21.50">
    <property type="match status" value="1"/>
</dbReference>
<accession>A0A3P7PXU0</accession>
<dbReference type="InterPro" id="IPR024826">
    <property type="entry name" value="DNA_pol_delta/II_ssu"/>
</dbReference>
<evidence type="ECO:0000313" key="5">
    <source>
        <dbReference type="Proteomes" id="UP000271889"/>
    </source>
</evidence>
<sequence length="72" mass="7970">MPQQPIHRACLPRSSVSGAALSLHVIEGQNVSDLRRLSAVTSSCELMKNLLRWQHVAPTCPDTVDGFPFDKR</sequence>
<evidence type="ECO:0000256" key="2">
    <source>
        <dbReference type="ARBA" id="ARBA00022705"/>
    </source>
</evidence>
<evidence type="ECO:0000259" key="3">
    <source>
        <dbReference type="Pfam" id="PF04042"/>
    </source>
</evidence>
<evidence type="ECO:0000313" key="4">
    <source>
        <dbReference type="EMBL" id="VDN22916.1"/>
    </source>
</evidence>
<dbReference type="GO" id="GO:0006271">
    <property type="term" value="P:DNA strand elongation involved in DNA replication"/>
    <property type="evidence" value="ECO:0007669"/>
    <property type="project" value="TreeGrafter"/>
</dbReference>
<keyword evidence="5" id="KW-1185">Reference proteome</keyword>
<dbReference type="GO" id="GO:0003677">
    <property type="term" value="F:DNA binding"/>
    <property type="evidence" value="ECO:0007669"/>
    <property type="project" value="InterPro"/>
</dbReference>
<dbReference type="EMBL" id="UYRV01106953">
    <property type="protein sequence ID" value="VDN22916.1"/>
    <property type="molecule type" value="Genomic_DNA"/>
</dbReference>
<reference evidence="4 5" key="1">
    <citation type="submission" date="2018-11" db="EMBL/GenBank/DDBJ databases">
        <authorList>
            <consortium name="Pathogen Informatics"/>
        </authorList>
    </citation>
    <scope>NUCLEOTIDE SEQUENCE [LARGE SCALE GENOMIC DNA]</scope>
</reference>
<protein>
    <recommendedName>
        <fullName evidence="3">DNA polymerase alpha/delta/epsilon subunit B domain-containing protein</fullName>
    </recommendedName>
</protein>
<dbReference type="PANTHER" id="PTHR10416">
    <property type="entry name" value="DNA POLYMERASE DELTA SUBUNIT 2"/>
    <property type="match status" value="1"/>
</dbReference>
<name>A0A3P7PXU0_CYLGO</name>